<dbReference type="Pfam" id="PF12728">
    <property type="entry name" value="HTH_17"/>
    <property type="match status" value="1"/>
</dbReference>
<evidence type="ECO:0000313" key="3">
    <source>
        <dbReference type="Proteomes" id="UP000185124"/>
    </source>
</evidence>
<dbReference type="InterPro" id="IPR009061">
    <property type="entry name" value="DNA-bd_dom_put_sf"/>
</dbReference>
<evidence type="ECO:0000313" key="2">
    <source>
        <dbReference type="EMBL" id="SIN44355.1"/>
    </source>
</evidence>
<evidence type="ECO:0000259" key="1">
    <source>
        <dbReference type="Pfam" id="PF12728"/>
    </source>
</evidence>
<name>A0A1N6BDT7_9ACTN</name>
<dbReference type="SUPFAM" id="SSF46955">
    <property type="entry name" value="Putative DNA-binding domain"/>
    <property type="match status" value="1"/>
</dbReference>
<keyword evidence="3" id="KW-1185">Reference proteome</keyword>
<protein>
    <submittedName>
        <fullName evidence="2">Helix-turn-helix domain-containing protein</fullName>
    </submittedName>
</protein>
<dbReference type="Gene3D" id="1.10.10.10">
    <property type="entry name" value="Winged helix-like DNA-binding domain superfamily/Winged helix DNA-binding domain"/>
    <property type="match status" value="1"/>
</dbReference>
<dbReference type="EMBL" id="FSQT01000002">
    <property type="protein sequence ID" value="SIN44355.1"/>
    <property type="molecule type" value="Genomic_DNA"/>
</dbReference>
<reference evidence="3" key="1">
    <citation type="submission" date="2016-12" db="EMBL/GenBank/DDBJ databases">
        <authorList>
            <person name="Varghese N."/>
            <person name="Submissions S."/>
        </authorList>
    </citation>
    <scope>NUCLEOTIDE SEQUENCE [LARGE SCALE GENOMIC DNA]</scope>
    <source>
        <strain evidence="3">DSM 45599</strain>
    </source>
</reference>
<feature type="domain" description="Helix-turn-helix" evidence="1">
    <location>
        <begin position="38"/>
        <end position="88"/>
    </location>
</feature>
<organism evidence="2 3">
    <name type="scientific">Micromonospora cremea</name>
    <dbReference type="NCBI Taxonomy" id="709881"/>
    <lineage>
        <taxon>Bacteria</taxon>
        <taxon>Bacillati</taxon>
        <taxon>Actinomycetota</taxon>
        <taxon>Actinomycetes</taxon>
        <taxon>Micromonosporales</taxon>
        <taxon>Micromonosporaceae</taxon>
        <taxon>Micromonospora</taxon>
    </lineage>
</organism>
<dbReference type="InterPro" id="IPR036388">
    <property type="entry name" value="WH-like_DNA-bd_sf"/>
</dbReference>
<accession>A0A1N6BDT7</accession>
<sequence>MQAIPHHGRDSRDGFVVFIPRPSLDDPVAPLPSGQSKLMTTEDLARLLKVDPSTVRRWRTAKPAQGPPFIKLSERVTMYNVDDVERWLLILQRHLASALGVAQA</sequence>
<dbReference type="AlphaFoldDB" id="A0A1N6BDT7"/>
<gene>
    <name evidence="2" type="ORF">SAMN04489832_7231</name>
</gene>
<dbReference type="InterPro" id="IPR041657">
    <property type="entry name" value="HTH_17"/>
</dbReference>
<dbReference type="STRING" id="709881.SAMN04489832_7231"/>
<proteinExistence type="predicted"/>
<dbReference type="Proteomes" id="UP000185124">
    <property type="component" value="Unassembled WGS sequence"/>
</dbReference>